<dbReference type="PANTHER" id="PTHR36920:SF1">
    <property type="entry name" value="OUTER MEMBRANE PROTEIN W"/>
    <property type="match status" value="1"/>
</dbReference>
<dbReference type="AlphaFoldDB" id="A0A7Y0DWK8"/>
<evidence type="ECO:0000256" key="2">
    <source>
        <dbReference type="SAM" id="SignalP"/>
    </source>
</evidence>
<dbReference type="PANTHER" id="PTHR36920">
    <property type="match status" value="1"/>
</dbReference>
<evidence type="ECO:0000313" key="4">
    <source>
        <dbReference type="Proteomes" id="UP000539372"/>
    </source>
</evidence>
<dbReference type="GO" id="GO:0055085">
    <property type="term" value="P:transmembrane transport"/>
    <property type="evidence" value="ECO:0007669"/>
    <property type="project" value="TreeGrafter"/>
</dbReference>
<reference evidence="3 4" key="1">
    <citation type="submission" date="2020-04" db="EMBL/GenBank/DDBJ databases">
        <title>Rhodospirillaceae bacterium KN72 isolated from deep sea.</title>
        <authorList>
            <person name="Zhang D.-C."/>
        </authorList>
    </citation>
    <scope>NUCLEOTIDE SEQUENCE [LARGE SCALE GENOMIC DNA]</scope>
    <source>
        <strain evidence="3 4">KN72</strain>
    </source>
</reference>
<sequence>MRKLQTLTGICLALALGVADGGVAMAKGEGDFIMRARGIAFLTDTDGTTDALGGSAETSDDYVPELDFSYFFTDNIAAELILATTKHKVKVENSSAGDVDLGTVWALPPVLTLQYHFMPKDTFSPYLGAGLNYTIMYNADKSAGINDIDYSDGVGYALQAGFDYQLDDHWMINADIKKVFVDTDIKVNGGTINANDTALDPLIVGIGIGYNF</sequence>
<comment type="similarity">
    <text evidence="1">Belongs to the OmpW/AlkL family.</text>
</comment>
<name>A0A7Y0DWK8_9PROT</name>
<feature type="chain" id="PRO_5031285832" evidence="2">
    <location>
        <begin position="27"/>
        <end position="212"/>
    </location>
</feature>
<dbReference type="Proteomes" id="UP000539372">
    <property type="component" value="Unassembled WGS sequence"/>
</dbReference>
<gene>
    <name evidence="3" type="ORF">HH303_00450</name>
</gene>
<organism evidence="3 4">
    <name type="scientific">Pacificispira spongiicola</name>
    <dbReference type="NCBI Taxonomy" id="2729598"/>
    <lineage>
        <taxon>Bacteria</taxon>
        <taxon>Pseudomonadati</taxon>
        <taxon>Pseudomonadota</taxon>
        <taxon>Alphaproteobacteria</taxon>
        <taxon>Rhodospirillales</taxon>
        <taxon>Rhodospirillaceae</taxon>
        <taxon>Pacificispira</taxon>
    </lineage>
</organism>
<comment type="caution">
    <text evidence="3">The sequence shown here is derived from an EMBL/GenBank/DDBJ whole genome shotgun (WGS) entry which is preliminary data.</text>
</comment>
<proteinExistence type="inferred from homology"/>
<feature type="signal peptide" evidence="2">
    <location>
        <begin position="1"/>
        <end position="26"/>
    </location>
</feature>
<dbReference type="InterPro" id="IPR005618">
    <property type="entry name" value="OMPW"/>
</dbReference>
<dbReference type="Gene3D" id="2.40.160.20">
    <property type="match status" value="1"/>
</dbReference>
<dbReference type="GO" id="GO:0019867">
    <property type="term" value="C:outer membrane"/>
    <property type="evidence" value="ECO:0007669"/>
    <property type="project" value="InterPro"/>
</dbReference>
<dbReference type="Pfam" id="PF03922">
    <property type="entry name" value="OmpW"/>
    <property type="match status" value="1"/>
</dbReference>
<protein>
    <submittedName>
        <fullName evidence="3">OmpW family protein</fullName>
    </submittedName>
</protein>
<dbReference type="InterPro" id="IPR011250">
    <property type="entry name" value="OMP/PagP_B-barrel"/>
</dbReference>
<dbReference type="RefSeq" id="WP_169623242.1">
    <property type="nucleotide sequence ID" value="NZ_JABBNT010000001.1"/>
</dbReference>
<keyword evidence="4" id="KW-1185">Reference proteome</keyword>
<dbReference type="SUPFAM" id="SSF56925">
    <property type="entry name" value="OMPA-like"/>
    <property type="match status" value="1"/>
</dbReference>
<keyword evidence="2" id="KW-0732">Signal</keyword>
<evidence type="ECO:0000313" key="3">
    <source>
        <dbReference type="EMBL" id="NMM42927.1"/>
    </source>
</evidence>
<evidence type="ECO:0000256" key="1">
    <source>
        <dbReference type="ARBA" id="ARBA00009330"/>
    </source>
</evidence>
<accession>A0A7Y0DWK8</accession>
<dbReference type="EMBL" id="JABBNT010000001">
    <property type="protein sequence ID" value="NMM42927.1"/>
    <property type="molecule type" value="Genomic_DNA"/>
</dbReference>